<evidence type="ECO:0000313" key="3">
    <source>
        <dbReference type="Proteomes" id="UP000253772"/>
    </source>
</evidence>
<proteinExistence type="predicted"/>
<evidence type="ECO:0000256" key="1">
    <source>
        <dbReference type="SAM" id="SignalP"/>
    </source>
</evidence>
<name>A0A482IT12_9BURK</name>
<reference evidence="2 3" key="1">
    <citation type="submission" date="2019-03" db="EMBL/GenBank/DDBJ databases">
        <title>Comparative insights into the high quality Complete genome sequence of highly metal resistant Cupriavidus metallidurans strain BS1 isolated from a gold-copper mine.</title>
        <authorList>
            <person name="Mazhar H.S."/>
            <person name="Rensing C."/>
        </authorList>
    </citation>
    <scope>NUCLEOTIDE SEQUENCE [LARGE SCALE GENOMIC DNA]</scope>
    <source>
        <strain evidence="2 3">BS1</strain>
    </source>
</reference>
<dbReference type="AlphaFoldDB" id="A0A482IT12"/>
<gene>
    <name evidence="2" type="ORF">DDF84_019640</name>
</gene>
<evidence type="ECO:0008006" key="4">
    <source>
        <dbReference type="Google" id="ProtNLM"/>
    </source>
</evidence>
<evidence type="ECO:0000313" key="2">
    <source>
        <dbReference type="EMBL" id="QBP11998.1"/>
    </source>
</evidence>
<accession>A0A482IT12</accession>
<sequence length="236" mass="25470">MPVSLLRRALTIGVMLATCGMTSNTLATTASRGTVALVMQTDGPNADVDKSIRIHLEGRGFTVRMLYQDTPASNAGDVRLVILSSTISAKQVGAGWRELAVPLLTWENDLLDDLAMTGKRLDTDYGESRRERFVWLVNAPHPVAAGLPAGATNVYRKQAAMNWGKPGLGASIIATLYGQPEKAVIFTYEKGATMDYESLAPARRVMFFLGNDTFTNLSGAGIKLFDAAIDWATGDR</sequence>
<dbReference type="RefSeq" id="WP_017512785.1">
    <property type="nucleotide sequence ID" value="NZ_CP037901.1"/>
</dbReference>
<organism evidence="2 3">
    <name type="scientific">Cupriavidus metallidurans</name>
    <dbReference type="NCBI Taxonomy" id="119219"/>
    <lineage>
        <taxon>Bacteria</taxon>
        <taxon>Pseudomonadati</taxon>
        <taxon>Pseudomonadota</taxon>
        <taxon>Betaproteobacteria</taxon>
        <taxon>Burkholderiales</taxon>
        <taxon>Burkholderiaceae</taxon>
        <taxon>Cupriavidus</taxon>
    </lineage>
</organism>
<feature type="chain" id="PRO_5019723852" description="Lipoprotein transmembrane" evidence="1">
    <location>
        <begin position="28"/>
        <end position="236"/>
    </location>
</feature>
<dbReference type="EMBL" id="CP037901">
    <property type="protein sequence ID" value="QBP11998.1"/>
    <property type="molecule type" value="Genomic_DNA"/>
</dbReference>
<feature type="signal peptide" evidence="1">
    <location>
        <begin position="1"/>
        <end position="27"/>
    </location>
</feature>
<dbReference type="Proteomes" id="UP000253772">
    <property type="component" value="Chromosome c2"/>
</dbReference>
<protein>
    <recommendedName>
        <fullName evidence="4">Lipoprotein transmembrane</fullName>
    </recommendedName>
</protein>
<dbReference type="OrthoDB" id="7507091at2"/>
<keyword evidence="1" id="KW-0732">Signal</keyword>